<feature type="transmembrane region" description="Helical" evidence="1">
    <location>
        <begin position="7"/>
        <end position="26"/>
    </location>
</feature>
<protein>
    <submittedName>
        <fullName evidence="2">Uncharacterized protein</fullName>
    </submittedName>
</protein>
<dbReference type="RefSeq" id="WP_087359369.1">
    <property type="nucleotide sequence ID" value="NZ_JACJKO010000043.1"/>
</dbReference>
<keyword evidence="1" id="KW-0812">Transmembrane</keyword>
<proteinExistence type="predicted"/>
<reference evidence="2 3" key="1">
    <citation type="journal article" date="2018" name="BMC Genomics">
        <title>Whole genome sequencing and function prediction of 133 gut anaerobes isolated from chicken caecum in pure cultures.</title>
        <authorList>
            <person name="Medvecky M."/>
            <person name="Cejkova D."/>
            <person name="Polansky O."/>
            <person name="Karasova D."/>
            <person name="Kubasova T."/>
            <person name="Cizek A."/>
            <person name="Rychlik I."/>
        </authorList>
    </citation>
    <scope>NUCLEOTIDE SEQUENCE [LARGE SCALE GENOMIC DNA]</scope>
    <source>
        <strain evidence="2 3">An13</strain>
    </source>
</reference>
<evidence type="ECO:0000313" key="3">
    <source>
        <dbReference type="Proteomes" id="UP000195305"/>
    </source>
</evidence>
<evidence type="ECO:0000313" key="2">
    <source>
        <dbReference type="EMBL" id="OUQ33150.1"/>
    </source>
</evidence>
<feature type="transmembrane region" description="Helical" evidence="1">
    <location>
        <begin position="69"/>
        <end position="90"/>
    </location>
</feature>
<dbReference type="Proteomes" id="UP000195305">
    <property type="component" value="Unassembled WGS sequence"/>
</dbReference>
<keyword evidence="3" id="KW-1185">Reference proteome</keyword>
<accession>A0A1Y4SUS3</accession>
<dbReference type="AlphaFoldDB" id="A0A1Y4SUS3"/>
<feature type="transmembrane region" description="Helical" evidence="1">
    <location>
        <begin position="32"/>
        <end position="48"/>
    </location>
</feature>
<gene>
    <name evidence="2" type="ORF">B5E75_11455</name>
</gene>
<organism evidence="2 3">
    <name type="scientific">Massilimicrobiota timonensis</name>
    <dbReference type="NCBI Taxonomy" id="1776392"/>
    <lineage>
        <taxon>Bacteria</taxon>
        <taxon>Bacillati</taxon>
        <taxon>Bacillota</taxon>
        <taxon>Erysipelotrichia</taxon>
        <taxon>Erysipelotrichales</taxon>
        <taxon>Erysipelotrichaceae</taxon>
        <taxon>Massilimicrobiota</taxon>
    </lineage>
</organism>
<comment type="caution">
    <text evidence="2">The sequence shown here is derived from an EMBL/GenBank/DDBJ whole genome shotgun (WGS) entry which is preliminary data.</text>
</comment>
<keyword evidence="1" id="KW-1133">Transmembrane helix</keyword>
<dbReference type="OrthoDB" id="9990868at2"/>
<keyword evidence="1" id="KW-0472">Membrane</keyword>
<sequence length="91" mass="10691">MKKIDGILIKIQWLIILIAGIFLLFHGHNHDFVIVLWVLSVVCNAFWSRGYRVANVEYAYSQIIQRYPIVWMVLRMLIIVIISIFVIGYVI</sequence>
<dbReference type="EMBL" id="NFLJ01000037">
    <property type="protein sequence ID" value="OUQ33150.1"/>
    <property type="molecule type" value="Genomic_DNA"/>
</dbReference>
<name>A0A1Y4SUS3_9FIRM</name>
<evidence type="ECO:0000256" key="1">
    <source>
        <dbReference type="SAM" id="Phobius"/>
    </source>
</evidence>